<feature type="domain" description="Thioredoxin" evidence="6">
    <location>
        <begin position="320"/>
        <end position="463"/>
    </location>
</feature>
<dbReference type="InterPro" id="IPR036249">
    <property type="entry name" value="Thioredoxin-like_sf"/>
</dbReference>
<organism evidence="7 8">
    <name type="scientific">Pedobacter nyackensis</name>
    <dbReference type="NCBI Taxonomy" id="475255"/>
    <lineage>
        <taxon>Bacteria</taxon>
        <taxon>Pseudomonadati</taxon>
        <taxon>Bacteroidota</taxon>
        <taxon>Sphingobacteriia</taxon>
        <taxon>Sphingobacteriales</taxon>
        <taxon>Sphingobacteriaceae</taxon>
        <taxon>Pedobacter</taxon>
    </lineage>
</organism>
<dbReference type="CDD" id="cd02966">
    <property type="entry name" value="TlpA_like_family"/>
    <property type="match status" value="1"/>
</dbReference>
<evidence type="ECO:0000256" key="4">
    <source>
        <dbReference type="ARBA" id="ARBA00023284"/>
    </source>
</evidence>
<dbReference type="PANTHER" id="PTHR42852:SF6">
    <property type="entry name" value="THIOL:DISULFIDE INTERCHANGE PROTEIN DSBE"/>
    <property type="match status" value="1"/>
</dbReference>
<dbReference type="PROSITE" id="PS51352">
    <property type="entry name" value="THIOREDOXIN_2"/>
    <property type="match status" value="1"/>
</dbReference>
<evidence type="ECO:0000256" key="5">
    <source>
        <dbReference type="SAM" id="SignalP"/>
    </source>
</evidence>
<dbReference type="Proteomes" id="UP000192678">
    <property type="component" value="Unassembled WGS sequence"/>
</dbReference>
<dbReference type="RefSeq" id="WP_159452639.1">
    <property type="nucleotide sequence ID" value="NZ_FWYB01000004.1"/>
</dbReference>
<keyword evidence="8" id="KW-1185">Reference proteome</keyword>
<dbReference type="Pfam" id="PF00578">
    <property type="entry name" value="AhpC-TSA"/>
    <property type="match status" value="1"/>
</dbReference>
<dbReference type="GO" id="GO:0017004">
    <property type="term" value="P:cytochrome complex assembly"/>
    <property type="evidence" value="ECO:0007669"/>
    <property type="project" value="UniProtKB-KW"/>
</dbReference>
<keyword evidence="3" id="KW-1015">Disulfide bond</keyword>
<feature type="signal peptide" evidence="5">
    <location>
        <begin position="1"/>
        <end position="20"/>
    </location>
</feature>
<protein>
    <submittedName>
        <fullName evidence="7">Thiol-disulfide isomerase or thioredoxin</fullName>
    </submittedName>
</protein>
<dbReference type="PROSITE" id="PS00194">
    <property type="entry name" value="THIOREDOXIN_1"/>
    <property type="match status" value="1"/>
</dbReference>
<dbReference type="EMBL" id="FWYB01000004">
    <property type="protein sequence ID" value="SMC87463.1"/>
    <property type="molecule type" value="Genomic_DNA"/>
</dbReference>
<dbReference type="OrthoDB" id="1095575at2"/>
<dbReference type="InterPro" id="IPR000866">
    <property type="entry name" value="AhpC/TSA"/>
</dbReference>
<keyword evidence="2" id="KW-0201">Cytochrome c-type biogenesis</keyword>
<dbReference type="InterPro" id="IPR013766">
    <property type="entry name" value="Thioredoxin_domain"/>
</dbReference>
<reference evidence="7 8" key="1">
    <citation type="submission" date="2017-04" db="EMBL/GenBank/DDBJ databases">
        <authorList>
            <person name="Afonso C.L."/>
            <person name="Miller P.J."/>
            <person name="Scott M.A."/>
            <person name="Spackman E."/>
            <person name="Goraichik I."/>
            <person name="Dimitrov K.M."/>
            <person name="Suarez D.L."/>
            <person name="Swayne D.E."/>
        </authorList>
    </citation>
    <scope>NUCLEOTIDE SEQUENCE [LARGE SCALE GENOMIC DNA]</scope>
    <source>
        <strain evidence="7 8">DSM 19625</strain>
    </source>
</reference>
<dbReference type="Gene3D" id="3.40.30.10">
    <property type="entry name" value="Glutaredoxin"/>
    <property type="match status" value="1"/>
</dbReference>
<gene>
    <name evidence="7" type="ORF">SAMN04488101_104223</name>
</gene>
<keyword evidence="7" id="KW-0413">Isomerase</keyword>
<dbReference type="AlphaFoldDB" id="A0A1W2CQI8"/>
<dbReference type="PANTHER" id="PTHR42852">
    <property type="entry name" value="THIOL:DISULFIDE INTERCHANGE PROTEIN DSBE"/>
    <property type="match status" value="1"/>
</dbReference>
<dbReference type="SUPFAM" id="SSF52833">
    <property type="entry name" value="Thioredoxin-like"/>
    <property type="match status" value="1"/>
</dbReference>
<comment type="subcellular location">
    <subcellularLocation>
        <location evidence="1">Cell envelope</location>
    </subcellularLocation>
</comment>
<dbReference type="GO" id="GO:0016853">
    <property type="term" value="F:isomerase activity"/>
    <property type="evidence" value="ECO:0007669"/>
    <property type="project" value="UniProtKB-KW"/>
</dbReference>
<keyword evidence="5" id="KW-0732">Signal</keyword>
<dbReference type="InterPro" id="IPR017937">
    <property type="entry name" value="Thioredoxin_CS"/>
</dbReference>
<dbReference type="GO" id="GO:0016491">
    <property type="term" value="F:oxidoreductase activity"/>
    <property type="evidence" value="ECO:0007669"/>
    <property type="project" value="InterPro"/>
</dbReference>
<evidence type="ECO:0000313" key="7">
    <source>
        <dbReference type="EMBL" id="SMC87463.1"/>
    </source>
</evidence>
<dbReference type="GO" id="GO:0030313">
    <property type="term" value="C:cell envelope"/>
    <property type="evidence" value="ECO:0007669"/>
    <property type="project" value="UniProtKB-SubCell"/>
</dbReference>
<evidence type="ECO:0000259" key="6">
    <source>
        <dbReference type="PROSITE" id="PS51352"/>
    </source>
</evidence>
<dbReference type="GO" id="GO:0016209">
    <property type="term" value="F:antioxidant activity"/>
    <property type="evidence" value="ECO:0007669"/>
    <property type="project" value="InterPro"/>
</dbReference>
<sequence length="466" mass="53472">MKKLLTILLLFAVGIIEAIAASGKATVNCTVYGAQGSGLYLYQLKDGEAHSLGFKRPDEKGTCKFVVDVKEGVYFFRKAGGKGHTFNHVIYLKDGDVKKIDLYAGKLSLDYDSCIVEQPNAETKALANWMLQFNAYEKSVVNRKDQSHDKYRVFEKSASSFLQKNKTKNVYFNQWLADKVETDLKYLLAANYFNFGSRLNTTYDSTANAQAFYKPLQDKKIVCNPSLLRSENGMQMLNYIFGYWKFNKVKNTKDLVASSFSENTAFICNDQVRLRYLAYHMRNIKKYEDFVDHVKPYQSLFASAEMKAAYQQRYEDLYLFAKGTQGYDFELKDVNDKPHKLSDFKGKVVIIDMWAMWCAPCLAEKPIMAKIEHDYYKDRTDIEFIGVSVDGLNRSDLWKGFVKRNGFKSLELLSNSTESIQKYYKIAGIPRFLIFDREGKIVTVDAPMPSNPEFKKLIDKTLASTN</sequence>
<keyword evidence="4" id="KW-0676">Redox-active center</keyword>
<feature type="chain" id="PRO_5012190477" evidence="5">
    <location>
        <begin position="21"/>
        <end position="466"/>
    </location>
</feature>
<evidence type="ECO:0000256" key="3">
    <source>
        <dbReference type="ARBA" id="ARBA00023157"/>
    </source>
</evidence>
<evidence type="ECO:0000256" key="1">
    <source>
        <dbReference type="ARBA" id="ARBA00004196"/>
    </source>
</evidence>
<dbReference type="InterPro" id="IPR050553">
    <property type="entry name" value="Thioredoxin_ResA/DsbE_sf"/>
</dbReference>
<name>A0A1W2CQI8_9SPHI</name>
<evidence type="ECO:0000256" key="2">
    <source>
        <dbReference type="ARBA" id="ARBA00022748"/>
    </source>
</evidence>
<accession>A0A1W2CQI8</accession>
<evidence type="ECO:0000313" key="8">
    <source>
        <dbReference type="Proteomes" id="UP000192678"/>
    </source>
</evidence>
<proteinExistence type="predicted"/>
<dbReference type="STRING" id="475255.SAMN04488101_104223"/>